<evidence type="ECO:0000259" key="8">
    <source>
        <dbReference type="PROSITE" id="PS50125"/>
    </source>
</evidence>
<evidence type="ECO:0000256" key="4">
    <source>
        <dbReference type="ARBA" id="ARBA00022741"/>
    </source>
</evidence>
<dbReference type="Pfam" id="PF07701">
    <property type="entry name" value="HNOBA"/>
    <property type="match status" value="1"/>
</dbReference>
<dbReference type="GO" id="GO:0020037">
    <property type="term" value="F:heme binding"/>
    <property type="evidence" value="ECO:0007669"/>
    <property type="project" value="InterPro"/>
</dbReference>
<reference evidence="9 10" key="1">
    <citation type="journal article" date="2017" name="Nat. Ecol. Evol.">
        <title>Scallop genome provides insights into evolution of bilaterian karyotype and development.</title>
        <authorList>
            <person name="Wang S."/>
            <person name="Zhang J."/>
            <person name="Jiao W."/>
            <person name="Li J."/>
            <person name="Xun X."/>
            <person name="Sun Y."/>
            <person name="Guo X."/>
            <person name="Huan P."/>
            <person name="Dong B."/>
            <person name="Zhang L."/>
            <person name="Hu X."/>
            <person name="Sun X."/>
            <person name="Wang J."/>
            <person name="Zhao C."/>
            <person name="Wang Y."/>
            <person name="Wang D."/>
            <person name="Huang X."/>
            <person name="Wang R."/>
            <person name="Lv J."/>
            <person name="Li Y."/>
            <person name="Zhang Z."/>
            <person name="Liu B."/>
            <person name="Lu W."/>
            <person name="Hui Y."/>
            <person name="Liang J."/>
            <person name="Zhou Z."/>
            <person name="Hou R."/>
            <person name="Li X."/>
            <person name="Liu Y."/>
            <person name="Li H."/>
            <person name="Ning X."/>
            <person name="Lin Y."/>
            <person name="Zhao L."/>
            <person name="Xing Q."/>
            <person name="Dou J."/>
            <person name="Li Y."/>
            <person name="Mao J."/>
            <person name="Guo H."/>
            <person name="Dou H."/>
            <person name="Li T."/>
            <person name="Mu C."/>
            <person name="Jiang W."/>
            <person name="Fu Q."/>
            <person name="Fu X."/>
            <person name="Miao Y."/>
            <person name="Liu J."/>
            <person name="Yu Q."/>
            <person name="Li R."/>
            <person name="Liao H."/>
            <person name="Li X."/>
            <person name="Kong Y."/>
            <person name="Jiang Z."/>
            <person name="Chourrout D."/>
            <person name="Li R."/>
            <person name="Bao Z."/>
        </authorList>
    </citation>
    <scope>NUCLEOTIDE SEQUENCE [LARGE SCALE GENOMIC DNA]</scope>
    <source>
        <strain evidence="9 10">PY_sf001</strain>
    </source>
</reference>
<keyword evidence="10" id="KW-1185">Reference proteome</keyword>
<evidence type="ECO:0000313" key="9">
    <source>
        <dbReference type="EMBL" id="OWF56004.1"/>
    </source>
</evidence>
<keyword evidence="6" id="KW-0456">Lyase</keyword>
<dbReference type="PANTHER" id="PTHR45655:SF5">
    <property type="entry name" value="SOLUBLE GUANYLATE CYCLASE 89DA-RELATED"/>
    <property type="match status" value="1"/>
</dbReference>
<dbReference type="InterPro" id="IPR001054">
    <property type="entry name" value="A/G_cyclase"/>
</dbReference>
<accession>A0A210R513</accession>
<evidence type="ECO:0000256" key="7">
    <source>
        <dbReference type="ARBA" id="ARBA00023293"/>
    </source>
</evidence>
<organism evidence="9 10">
    <name type="scientific">Mizuhopecten yessoensis</name>
    <name type="common">Japanese scallop</name>
    <name type="synonym">Patinopecten yessoensis</name>
    <dbReference type="NCBI Taxonomy" id="6573"/>
    <lineage>
        <taxon>Eukaryota</taxon>
        <taxon>Metazoa</taxon>
        <taxon>Spiralia</taxon>
        <taxon>Lophotrochozoa</taxon>
        <taxon>Mollusca</taxon>
        <taxon>Bivalvia</taxon>
        <taxon>Autobranchia</taxon>
        <taxon>Pteriomorphia</taxon>
        <taxon>Pectinida</taxon>
        <taxon>Pectinoidea</taxon>
        <taxon>Pectinidae</taxon>
        <taxon>Mizuhopecten</taxon>
    </lineage>
</organism>
<feature type="domain" description="Guanylate cyclase" evidence="8">
    <location>
        <begin position="445"/>
        <end position="574"/>
    </location>
</feature>
<dbReference type="SUPFAM" id="SSF111126">
    <property type="entry name" value="Ligand-binding domain in the NO signalling and Golgi transport"/>
    <property type="match status" value="1"/>
</dbReference>
<dbReference type="Gene3D" id="3.90.1520.10">
    <property type="entry name" value="H-NOX domain"/>
    <property type="match status" value="1"/>
</dbReference>
<dbReference type="InterPro" id="IPR024096">
    <property type="entry name" value="NO_sig/Golgi_transp_ligand-bd"/>
</dbReference>
<evidence type="ECO:0000313" key="10">
    <source>
        <dbReference type="Proteomes" id="UP000242188"/>
    </source>
</evidence>
<protein>
    <recommendedName>
        <fullName evidence="2">guanylate cyclase</fullName>
        <ecNumber evidence="2">4.6.1.2</ecNumber>
    </recommendedName>
</protein>
<evidence type="ECO:0000256" key="3">
    <source>
        <dbReference type="ARBA" id="ARBA00022490"/>
    </source>
</evidence>
<dbReference type="OrthoDB" id="1890790at2759"/>
<dbReference type="SUPFAM" id="SSF55073">
    <property type="entry name" value="Nucleotide cyclase"/>
    <property type="match status" value="1"/>
</dbReference>
<keyword evidence="5" id="KW-0342">GTP-binding</keyword>
<gene>
    <name evidence="9" type="ORF">KP79_PYT18140</name>
</gene>
<dbReference type="InterPro" id="IPR011644">
    <property type="entry name" value="Heme_NO-bd"/>
</dbReference>
<evidence type="ECO:0000256" key="1">
    <source>
        <dbReference type="ARBA" id="ARBA00004496"/>
    </source>
</evidence>
<comment type="subcellular location">
    <subcellularLocation>
        <location evidence="1">Cytoplasm</location>
    </subcellularLocation>
</comment>
<dbReference type="PANTHER" id="PTHR45655">
    <property type="entry name" value="GUANYLATE CYCLASE SOLUBLE SUBUNIT BETA-2"/>
    <property type="match status" value="1"/>
</dbReference>
<sequence>MEDQNHLTVPLADHHVSDKGRRGKMYGMLLESVQYYIKTDHGEDIWRAVLEHVGLKNAVFTTHVVYPDHVMLDLSKACSVLVGDRTPEEYLQYFGQCFVKFFSHYGYDKIVRISGRHYRDFLKEIDNLHENMRFSFPHMHSPSFNVSKEDGDGCVLVYRSRRQGFMQYVVGQLCECASMFYGIDVTVSKITQKTIDAGYCTKFRLNFINSAFREKVGAMSQLSPSQFSTLSANTLFKIFPFCIVFDDSLIIRHTGASLPMLLETDSLVGSELLTRLLIRRPLIDCTWSNVKRLQRVTFEFQYRSPVHRLSNASGGSGVKPQASKVLLRGQVKFMEDWNMMVFLCAPLVSGLTDLEKMGLYISDLNMYDNSRQMVMTGWQHSSVLEYSIEQQVKQSDKISGTMQKLDEWQQKSNMLLYNMIPESIAQDLKAGVDPIKTCQVFEDVTILFSYLVDFTLICTRGTPMQIVQCVNNIFTVFDSVVDKHSCFKVETLGDAVYMVAGGVPDRHPNHAHQVAGLALDLLRLSKELKDPTTGKCLQFRLGMHSGGVVGGVIGRRMPQYCLFGDTVNTASRMQSHGKPGKIHVSEQSYGHLEKSNFKLVSRGTIAVKGKGTMQTYWLMEGGDSVDTSNIN</sequence>
<dbReference type="Proteomes" id="UP000242188">
    <property type="component" value="Unassembled WGS sequence"/>
</dbReference>
<dbReference type="InterPro" id="IPR038158">
    <property type="entry name" value="H-NOX_domain_sf"/>
</dbReference>
<dbReference type="SMART" id="SM00044">
    <property type="entry name" value="CYCc"/>
    <property type="match status" value="1"/>
</dbReference>
<dbReference type="InterPro" id="IPR029787">
    <property type="entry name" value="Nucleotide_cyclase"/>
</dbReference>
<keyword evidence="4" id="KW-0547">Nucleotide-binding</keyword>
<dbReference type="STRING" id="6573.A0A210R513"/>
<dbReference type="Gene3D" id="6.10.250.780">
    <property type="match status" value="1"/>
</dbReference>
<dbReference type="GO" id="GO:0004383">
    <property type="term" value="F:guanylate cyclase activity"/>
    <property type="evidence" value="ECO:0007669"/>
    <property type="project" value="UniProtKB-EC"/>
</dbReference>
<proteinExistence type="predicted"/>
<dbReference type="CDD" id="cd07302">
    <property type="entry name" value="CHD"/>
    <property type="match status" value="1"/>
</dbReference>
<dbReference type="Pfam" id="PF07700">
    <property type="entry name" value="HNOB"/>
    <property type="match status" value="1"/>
</dbReference>
<dbReference type="InterPro" id="IPR011645">
    <property type="entry name" value="HNOB_dom_associated"/>
</dbReference>
<dbReference type="GO" id="GO:0008074">
    <property type="term" value="C:guanylate cyclase complex, soluble"/>
    <property type="evidence" value="ECO:0007669"/>
    <property type="project" value="TreeGrafter"/>
</dbReference>
<dbReference type="EC" id="4.6.1.2" evidence="2"/>
<dbReference type="InterPro" id="IPR042463">
    <property type="entry name" value="HNOB_dom_associated_sf"/>
</dbReference>
<dbReference type="PROSITE" id="PS50125">
    <property type="entry name" value="GUANYLATE_CYCLASE_2"/>
    <property type="match status" value="1"/>
</dbReference>
<dbReference type="EMBL" id="NEDP02000388">
    <property type="protein sequence ID" value="OWF56004.1"/>
    <property type="molecule type" value="Genomic_DNA"/>
</dbReference>
<keyword evidence="7" id="KW-0141">cGMP biosynthesis</keyword>
<comment type="caution">
    <text evidence="9">The sequence shown here is derived from an EMBL/GenBank/DDBJ whole genome shotgun (WGS) entry which is preliminary data.</text>
</comment>
<dbReference type="GO" id="GO:0070482">
    <property type="term" value="P:response to oxygen levels"/>
    <property type="evidence" value="ECO:0007669"/>
    <property type="project" value="TreeGrafter"/>
</dbReference>
<dbReference type="Pfam" id="PF00211">
    <property type="entry name" value="Guanylate_cyc"/>
    <property type="match status" value="1"/>
</dbReference>
<dbReference type="GO" id="GO:0019934">
    <property type="term" value="P:cGMP-mediated signaling"/>
    <property type="evidence" value="ECO:0007669"/>
    <property type="project" value="TreeGrafter"/>
</dbReference>
<evidence type="ECO:0000256" key="6">
    <source>
        <dbReference type="ARBA" id="ARBA00023239"/>
    </source>
</evidence>
<dbReference type="FunFam" id="3.30.70.1230:FF:000030">
    <property type="entry name" value="Si:ch211-215j19.12"/>
    <property type="match status" value="1"/>
</dbReference>
<name>A0A210R513_MIZYE</name>
<evidence type="ECO:0000256" key="2">
    <source>
        <dbReference type="ARBA" id="ARBA00012202"/>
    </source>
</evidence>
<keyword evidence="3" id="KW-0963">Cytoplasm</keyword>
<dbReference type="GO" id="GO:0005525">
    <property type="term" value="F:GTP binding"/>
    <property type="evidence" value="ECO:0007669"/>
    <property type="project" value="UniProtKB-KW"/>
</dbReference>
<evidence type="ECO:0000256" key="5">
    <source>
        <dbReference type="ARBA" id="ARBA00023134"/>
    </source>
</evidence>
<dbReference type="AlphaFoldDB" id="A0A210R513"/>
<dbReference type="Gene3D" id="3.30.70.1230">
    <property type="entry name" value="Nucleotide cyclase"/>
    <property type="match status" value="1"/>
</dbReference>
<dbReference type="Gene3D" id="3.30.450.260">
    <property type="entry name" value="Haem NO binding associated domain"/>
    <property type="match status" value="1"/>
</dbReference>